<comment type="subcellular location">
    <subcellularLocation>
        <location evidence="1">Cell membrane</location>
        <topology evidence="1">Multi-pass membrane protein</topology>
    </subcellularLocation>
</comment>
<organism evidence="12 13">
    <name type="scientific">Parvibaculum lavamentivorans (strain DS-1 / DSM 13023 / NCIMB 13966)</name>
    <dbReference type="NCBI Taxonomy" id="402881"/>
    <lineage>
        <taxon>Bacteria</taxon>
        <taxon>Pseudomonadati</taxon>
        <taxon>Pseudomonadota</taxon>
        <taxon>Alphaproteobacteria</taxon>
        <taxon>Hyphomicrobiales</taxon>
        <taxon>Parvibaculaceae</taxon>
        <taxon>Parvibaculum</taxon>
    </lineage>
</organism>
<evidence type="ECO:0000256" key="1">
    <source>
        <dbReference type="ARBA" id="ARBA00004651"/>
    </source>
</evidence>
<dbReference type="GO" id="GO:0005886">
    <property type="term" value="C:plasma membrane"/>
    <property type="evidence" value="ECO:0007669"/>
    <property type="project" value="UniProtKB-SubCell"/>
</dbReference>
<feature type="domain" description="ABC transporter" evidence="10">
    <location>
        <begin position="383"/>
        <end position="617"/>
    </location>
</feature>
<evidence type="ECO:0000256" key="7">
    <source>
        <dbReference type="ARBA" id="ARBA00022989"/>
    </source>
</evidence>
<keyword evidence="4 9" id="KW-0812">Transmembrane</keyword>
<dbReference type="KEGG" id="pla:Plav_0817"/>
<dbReference type="SUPFAM" id="SSF90123">
    <property type="entry name" value="ABC transporter transmembrane region"/>
    <property type="match status" value="1"/>
</dbReference>
<dbReference type="STRING" id="402881.Plav_0817"/>
<comment type="similarity">
    <text evidence="2">Belongs to the ABC transporter superfamily.</text>
</comment>
<dbReference type="eggNOG" id="COG1132">
    <property type="taxonomic scope" value="Bacteria"/>
</dbReference>
<dbReference type="PANTHER" id="PTHR43394:SF1">
    <property type="entry name" value="ATP-BINDING CASSETTE SUB-FAMILY B MEMBER 10, MITOCHONDRIAL"/>
    <property type="match status" value="1"/>
</dbReference>
<dbReference type="RefSeq" id="WP_012109690.1">
    <property type="nucleotide sequence ID" value="NC_009719.1"/>
</dbReference>
<dbReference type="AlphaFoldDB" id="A7HRA7"/>
<dbReference type="Gene3D" id="3.40.50.300">
    <property type="entry name" value="P-loop containing nucleotide triphosphate hydrolases"/>
    <property type="match status" value="1"/>
</dbReference>
<feature type="transmembrane region" description="Helical" evidence="9">
    <location>
        <begin position="174"/>
        <end position="201"/>
    </location>
</feature>
<accession>A7HRA7</accession>
<feature type="domain" description="ABC transmembrane type-1" evidence="11">
    <location>
        <begin position="45"/>
        <end position="348"/>
    </location>
</feature>
<dbReference type="InterPro" id="IPR036640">
    <property type="entry name" value="ABC1_TM_sf"/>
</dbReference>
<feature type="transmembrane region" description="Helical" evidence="9">
    <location>
        <begin position="100"/>
        <end position="120"/>
    </location>
</feature>
<evidence type="ECO:0000256" key="3">
    <source>
        <dbReference type="ARBA" id="ARBA00022448"/>
    </source>
</evidence>
<evidence type="ECO:0000256" key="8">
    <source>
        <dbReference type="ARBA" id="ARBA00023136"/>
    </source>
</evidence>
<dbReference type="CDD" id="cd18544">
    <property type="entry name" value="ABC_6TM_TmrA_like"/>
    <property type="match status" value="1"/>
</dbReference>
<dbReference type="GO" id="GO:0005524">
    <property type="term" value="F:ATP binding"/>
    <property type="evidence" value="ECO:0007669"/>
    <property type="project" value="UniProtKB-KW"/>
</dbReference>
<dbReference type="InterPro" id="IPR003439">
    <property type="entry name" value="ABC_transporter-like_ATP-bd"/>
</dbReference>
<evidence type="ECO:0000256" key="5">
    <source>
        <dbReference type="ARBA" id="ARBA00022741"/>
    </source>
</evidence>
<dbReference type="InterPro" id="IPR027417">
    <property type="entry name" value="P-loop_NTPase"/>
</dbReference>
<dbReference type="PANTHER" id="PTHR43394">
    <property type="entry name" value="ATP-DEPENDENT PERMEASE MDL1, MITOCHONDRIAL"/>
    <property type="match status" value="1"/>
</dbReference>
<dbReference type="PROSITE" id="PS50893">
    <property type="entry name" value="ABC_TRANSPORTER_2"/>
    <property type="match status" value="1"/>
</dbReference>
<evidence type="ECO:0000256" key="9">
    <source>
        <dbReference type="SAM" id="Phobius"/>
    </source>
</evidence>
<evidence type="ECO:0000256" key="2">
    <source>
        <dbReference type="ARBA" id="ARBA00005417"/>
    </source>
</evidence>
<proteinExistence type="inferred from homology"/>
<dbReference type="InterPro" id="IPR017871">
    <property type="entry name" value="ABC_transporter-like_CS"/>
</dbReference>
<dbReference type="InterPro" id="IPR039421">
    <property type="entry name" value="Type_1_exporter"/>
</dbReference>
<feature type="transmembrane region" description="Helical" evidence="9">
    <location>
        <begin position="207"/>
        <end position="226"/>
    </location>
</feature>
<keyword evidence="13" id="KW-1185">Reference proteome</keyword>
<dbReference type="HOGENOM" id="CLU_000604_84_3_5"/>
<dbReference type="InterPro" id="IPR011527">
    <property type="entry name" value="ABC1_TM_dom"/>
</dbReference>
<dbReference type="Gene3D" id="1.20.1560.10">
    <property type="entry name" value="ABC transporter type 1, transmembrane domain"/>
    <property type="match status" value="1"/>
</dbReference>
<dbReference type="SUPFAM" id="SSF52540">
    <property type="entry name" value="P-loop containing nucleoside triphosphate hydrolases"/>
    <property type="match status" value="1"/>
</dbReference>
<sequence>MSDARPEKKTRDYTIFDDEMETRGFDFGLIVRLMRWMRPYRRQGLIALVFVLLAASAAVLAPVVVSRVVVDGILLPTSDAGAPDFGQKALNAFLSSLLDLHPIVAACILYGVWTVLWAAFGHGFRVMLARTVLNGLRDLRRDLFAHLETRPSSFYDRVAVGRVMTRLTNDIETLFELLAGFGVLLGEFVPFFVAVSIMLALNPTLTFELMLLLPLAALATWAFRIVSRQVYRGIRSTMSRLNENLQENLSGIEVVQLYGREEINFQRYTGINEENREQENLAVRIESYYGPAMDSMAFLAMAAIIWFGGQHVFEGAATLGSVILFAQFADMMFRPIVAMGEQWNVVFRAMASCERIFQALDWDEALKEPEEPKPLPKDLKGQVTFNHLTFGYTPGTTILKDVSFDIKPGERIAIVGPTGSGKTSLIRLLCRFYDVPANSILIDGIDIMDVMPSEIRQRVGVVLQDFHIFSGTVYDNIALGNPAITREMAREAARLVHADPFIRTLPQGYDTMLTERGRNLSHGQRQLLAFARVLAMNPEVLVLDEATASIDTETELVIQDALSKVTQGRTSIIIAHRLQTIREADRIVVLAGGEVREIGSHDELIAIGGLYKTLYELQVQDVAGTSKNI</sequence>
<dbReference type="Pfam" id="PF00664">
    <property type="entry name" value="ABC_membrane"/>
    <property type="match status" value="1"/>
</dbReference>
<dbReference type="Pfam" id="PF00005">
    <property type="entry name" value="ABC_tran"/>
    <property type="match status" value="1"/>
</dbReference>
<gene>
    <name evidence="12" type="ordered locus">Plav_0817</name>
</gene>
<evidence type="ECO:0000313" key="13">
    <source>
        <dbReference type="Proteomes" id="UP000006377"/>
    </source>
</evidence>
<name>A7HRA7_PARL1</name>
<dbReference type="FunFam" id="3.40.50.300:FF:000287">
    <property type="entry name" value="Multidrug ABC transporter ATP-binding protein"/>
    <property type="match status" value="1"/>
</dbReference>
<dbReference type="GO" id="GO:0015421">
    <property type="term" value="F:ABC-type oligopeptide transporter activity"/>
    <property type="evidence" value="ECO:0007669"/>
    <property type="project" value="TreeGrafter"/>
</dbReference>
<keyword evidence="6" id="KW-0067">ATP-binding</keyword>
<dbReference type="EMBL" id="CP000774">
    <property type="protein sequence ID" value="ABS62440.1"/>
    <property type="molecule type" value="Genomic_DNA"/>
</dbReference>
<evidence type="ECO:0000256" key="6">
    <source>
        <dbReference type="ARBA" id="ARBA00022840"/>
    </source>
</evidence>
<evidence type="ECO:0000313" key="12">
    <source>
        <dbReference type="EMBL" id="ABS62440.1"/>
    </source>
</evidence>
<keyword evidence="7 9" id="KW-1133">Transmembrane helix</keyword>
<dbReference type="InterPro" id="IPR003593">
    <property type="entry name" value="AAA+_ATPase"/>
</dbReference>
<dbReference type="CDD" id="cd03254">
    <property type="entry name" value="ABCC_Glucan_exporter_like"/>
    <property type="match status" value="1"/>
</dbReference>
<dbReference type="PROSITE" id="PS50929">
    <property type="entry name" value="ABC_TM1F"/>
    <property type="match status" value="1"/>
</dbReference>
<evidence type="ECO:0000259" key="10">
    <source>
        <dbReference type="PROSITE" id="PS50893"/>
    </source>
</evidence>
<dbReference type="OrthoDB" id="9804259at2"/>
<dbReference type="SMART" id="SM00382">
    <property type="entry name" value="AAA"/>
    <property type="match status" value="1"/>
</dbReference>
<keyword evidence="5" id="KW-0547">Nucleotide-binding</keyword>
<dbReference type="GO" id="GO:0016887">
    <property type="term" value="F:ATP hydrolysis activity"/>
    <property type="evidence" value="ECO:0007669"/>
    <property type="project" value="InterPro"/>
</dbReference>
<protein>
    <submittedName>
        <fullName evidence="12">ABC transporter related</fullName>
    </submittedName>
</protein>
<reference evidence="12 13" key="1">
    <citation type="journal article" date="2011" name="Stand. Genomic Sci.">
        <title>Complete genome sequence of Parvibaculum lavamentivorans type strain (DS-1(T)).</title>
        <authorList>
            <person name="Schleheck D."/>
            <person name="Weiss M."/>
            <person name="Pitluck S."/>
            <person name="Bruce D."/>
            <person name="Land M.L."/>
            <person name="Han S."/>
            <person name="Saunders E."/>
            <person name="Tapia R."/>
            <person name="Detter C."/>
            <person name="Brettin T."/>
            <person name="Han J."/>
            <person name="Woyke T."/>
            <person name="Goodwin L."/>
            <person name="Pennacchio L."/>
            <person name="Nolan M."/>
            <person name="Cook A.M."/>
            <person name="Kjelleberg S."/>
            <person name="Thomas T."/>
        </authorList>
    </citation>
    <scope>NUCLEOTIDE SEQUENCE [LARGE SCALE GENOMIC DNA]</scope>
    <source>
        <strain evidence="13">DS-1 / DSM 13023 / NCIMB 13966</strain>
    </source>
</reference>
<keyword evidence="3" id="KW-0813">Transport</keyword>
<feature type="transmembrane region" description="Helical" evidence="9">
    <location>
        <begin position="44"/>
        <end position="65"/>
    </location>
</feature>
<keyword evidence="8 9" id="KW-0472">Membrane</keyword>
<evidence type="ECO:0000259" key="11">
    <source>
        <dbReference type="PROSITE" id="PS50929"/>
    </source>
</evidence>
<evidence type="ECO:0000256" key="4">
    <source>
        <dbReference type="ARBA" id="ARBA00022692"/>
    </source>
</evidence>
<dbReference type="Proteomes" id="UP000006377">
    <property type="component" value="Chromosome"/>
</dbReference>
<dbReference type="PROSITE" id="PS00211">
    <property type="entry name" value="ABC_TRANSPORTER_1"/>
    <property type="match status" value="1"/>
</dbReference>